<dbReference type="GO" id="GO:1990904">
    <property type="term" value="C:ribonucleoprotein complex"/>
    <property type="evidence" value="ECO:0007669"/>
    <property type="project" value="UniProtKB-KW"/>
</dbReference>
<dbReference type="Gene3D" id="2.30.170.40">
    <property type="entry name" value="Ribosomal protein L28/L24"/>
    <property type="match status" value="1"/>
</dbReference>
<keyword evidence="7" id="KW-1185">Reference proteome</keyword>
<dbReference type="Pfam" id="PF00830">
    <property type="entry name" value="Ribosomal_L28"/>
    <property type="match status" value="1"/>
</dbReference>
<keyword evidence="3 5" id="KW-0687">Ribonucleoprotein</keyword>
<reference evidence="6 7" key="1">
    <citation type="journal article" date="2010" name="Genome Biol. Evol.">
        <title>Functional convergence in reduced genomes of bacterial symbionts spanning 200 My of evolution.</title>
        <authorList>
            <person name="McCutcheon J.P."/>
            <person name="Moran N.A."/>
        </authorList>
    </citation>
    <scope>NUCLEOTIDE SEQUENCE [LARGE SCALE GENOMIC DNA]</scope>
    <source>
        <strain evidence="6 7">CARI</strain>
    </source>
</reference>
<dbReference type="PANTHER" id="PTHR39080">
    <property type="entry name" value="50S RIBOSOMAL PROTEIN L28"/>
    <property type="match status" value="1"/>
</dbReference>
<dbReference type="HAMAP" id="MF_00373">
    <property type="entry name" value="Ribosomal_bL28"/>
    <property type="match status" value="1"/>
</dbReference>
<dbReference type="InterPro" id="IPR050096">
    <property type="entry name" value="Bacterial_rp_bL28"/>
</dbReference>
<gene>
    <name evidence="5 6" type="primary">rpmB</name>
    <name evidence="6" type="ordered locus">ZICARI_226</name>
</gene>
<evidence type="ECO:0000256" key="2">
    <source>
        <dbReference type="ARBA" id="ARBA00022980"/>
    </source>
</evidence>
<evidence type="ECO:0000256" key="5">
    <source>
        <dbReference type="HAMAP-Rule" id="MF_00373"/>
    </source>
</evidence>
<evidence type="ECO:0000256" key="1">
    <source>
        <dbReference type="ARBA" id="ARBA00008760"/>
    </source>
</evidence>
<evidence type="ECO:0000256" key="4">
    <source>
        <dbReference type="ARBA" id="ARBA00035174"/>
    </source>
</evidence>
<dbReference type="Proteomes" id="UP000001303">
    <property type="component" value="Chromosome"/>
</dbReference>
<protein>
    <recommendedName>
        <fullName evidence="4 5">Large ribosomal subunit protein bL28</fullName>
    </recommendedName>
</protein>
<dbReference type="InterPro" id="IPR001383">
    <property type="entry name" value="Ribosomal_bL28_bact-type"/>
</dbReference>
<evidence type="ECO:0000256" key="3">
    <source>
        <dbReference type="ARBA" id="ARBA00023274"/>
    </source>
</evidence>
<dbReference type="KEGG" id="zin:ZICARI_226"/>
<dbReference type="InterPro" id="IPR037147">
    <property type="entry name" value="Ribosomal_bL28_sf"/>
</dbReference>
<dbReference type="NCBIfam" id="TIGR00009">
    <property type="entry name" value="L28"/>
    <property type="match status" value="1"/>
</dbReference>
<dbReference type="GO" id="GO:0006412">
    <property type="term" value="P:translation"/>
    <property type="evidence" value="ECO:0007669"/>
    <property type="project" value="UniProtKB-UniRule"/>
</dbReference>
<dbReference type="HOGENOM" id="CLU_064548_8_0_4"/>
<dbReference type="InterPro" id="IPR034704">
    <property type="entry name" value="Ribosomal_bL28/bL31-like_sf"/>
</dbReference>
<organism evidence="6 7">
    <name type="scientific">Zinderia insecticola (strain CARI)</name>
    <dbReference type="NCBI Taxonomy" id="871271"/>
    <lineage>
        <taxon>Bacteria</taxon>
        <taxon>Pseudomonadati</taxon>
        <taxon>Pseudomonadota</taxon>
        <taxon>Betaproteobacteria</taxon>
        <taxon>Burkholderiales</taxon>
        <taxon>Oxalobacteraceae</taxon>
        <taxon>Candidatus Zinderia</taxon>
    </lineage>
</organism>
<dbReference type="GO" id="GO:0003735">
    <property type="term" value="F:structural constituent of ribosome"/>
    <property type="evidence" value="ECO:0007669"/>
    <property type="project" value="InterPro"/>
</dbReference>
<sequence>MSNICIITKKKLIIGNKISHSNKKNKKKFLVNFKKYKLKIKNKIKKIKISVKAIKLIKKNIIKNEKKKK</sequence>
<proteinExistence type="inferred from homology"/>
<evidence type="ECO:0000313" key="6">
    <source>
        <dbReference type="EMBL" id="ADM89830.1"/>
    </source>
</evidence>
<reference key="2">
    <citation type="submission" date="2010-08" db="EMBL/GenBank/DDBJ databases">
        <title>Functional convergence in reduced genomes of bacterial symbionts spanning 200 million years of evolution.</title>
        <authorList>
            <person name="McCutcheon J.P."/>
            <person name="Moran N.A."/>
        </authorList>
    </citation>
    <scope>NUCLEOTIDE SEQUENCE</scope>
    <source>
        <strain>CARI</strain>
    </source>
</reference>
<dbReference type="STRING" id="871271.ZICARI_226"/>
<name>E0TJ53_ZINIC</name>
<accession>E0TJ53</accession>
<dbReference type="PANTHER" id="PTHR39080:SF1">
    <property type="entry name" value="LARGE RIBOSOMAL SUBUNIT PROTEIN BL28A"/>
    <property type="match status" value="1"/>
</dbReference>
<dbReference type="EMBL" id="CP002161">
    <property type="protein sequence ID" value="ADM89830.1"/>
    <property type="molecule type" value="Genomic_DNA"/>
</dbReference>
<dbReference type="SUPFAM" id="SSF143800">
    <property type="entry name" value="L28p-like"/>
    <property type="match status" value="1"/>
</dbReference>
<dbReference type="AlphaFoldDB" id="E0TJ53"/>
<evidence type="ECO:0000313" key="7">
    <source>
        <dbReference type="Proteomes" id="UP000001303"/>
    </source>
</evidence>
<dbReference type="InterPro" id="IPR026569">
    <property type="entry name" value="Ribosomal_bL28"/>
</dbReference>
<keyword evidence="2 5" id="KW-0689">Ribosomal protein</keyword>
<dbReference type="GO" id="GO:0005840">
    <property type="term" value="C:ribosome"/>
    <property type="evidence" value="ECO:0007669"/>
    <property type="project" value="UniProtKB-KW"/>
</dbReference>
<comment type="similarity">
    <text evidence="1 5">Belongs to the bacterial ribosomal protein bL28 family.</text>
</comment>